<protein>
    <recommendedName>
        <fullName evidence="6">Xylanolytic transcriptional activator regulatory domain-containing protein</fullName>
    </recommendedName>
</protein>
<feature type="region of interest" description="Disordered" evidence="5">
    <location>
        <begin position="34"/>
        <end position="55"/>
    </location>
</feature>
<gene>
    <name evidence="7" type="ORF">E3P99_01659</name>
</gene>
<keyword evidence="3" id="KW-0238">DNA-binding</keyword>
<keyword evidence="8" id="KW-1185">Reference proteome</keyword>
<proteinExistence type="predicted"/>
<evidence type="ECO:0000256" key="4">
    <source>
        <dbReference type="ARBA" id="ARBA00023242"/>
    </source>
</evidence>
<feature type="domain" description="Xylanolytic transcriptional activator regulatory" evidence="6">
    <location>
        <begin position="263"/>
        <end position="334"/>
    </location>
</feature>
<evidence type="ECO:0000256" key="5">
    <source>
        <dbReference type="SAM" id="MobiDB-lite"/>
    </source>
</evidence>
<feature type="compositionally biased region" description="Low complexity" evidence="5">
    <location>
        <begin position="563"/>
        <end position="582"/>
    </location>
</feature>
<name>A0A4T0FQ31_9BASI</name>
<sequence length="766" mass="86675">MPGFDYNSQVGPQIDRDTFETGCEADTSRWNKSKIHLPPLDTAFQPTQEPYDDDTDDELEERMQQISMSAQYKDNTRYIGKSSSVYLMAALDEYRPSDEQSSTADLMQQDRRPEFWKDREWSMEEQNDPSLQPYSADELPPPDLLRHLIDIFFDRFNIYFPILHRATFEAELESRKHEVKFGGIVLLLCAAAARYSDDPRVVPTDDKDEFGNVKNWRFAGSEFFDKFKTHCRRFLLTAATLEDLQLIILMIVYLQGGPFSPACWAIASVGLVLAQDVGFHRKRPHGNPVQNEMRKRAFWCLYILDKQLSAMLGRPCTLNDENFDVDVPSVLPDELDSPMQLSITHFNNLIELVAILGEVLRTIYVVNRRKRPNHANIPEPKRTLMDVAALDSKLHKWLDGIPPELRWDPSCKGDLTFTFMCMLQTTYYIVQIYIHRPFISTPKRPSPLGYPSLSICTNAARSCIHVLANLQERSKQVKYMDSWIGMGSFTSSVILIVSACEGRKNSLDSSAAIPEMKEIKMGLKVVRQLEDRHLHAGRAHDILRKLASRIDKIPIEESPNVTSPATSTFSVSSSDSPLFSHLRSSKDTSPQVQQRRKIAKKPNSHHSQNAQAGSNLANLPICTTDLANHKFYPSCTSQSSSSLAGIETVVPSTGFEFNPTPSLGDLSQSSIPPQPQFVQPSMGVSGEYDMLGMPNVPNTFGDYNALNSTAYPDMFTIPQASEDSKPMAQDSLQQQQQQDLWSMLPNSTYNPGSEDWANFFKYTQQM</sequence>
<dbReference type="SMART" id="SM00906">
    <property type="entry name" value="Fungal_trans"/>
    <property type="match status" value="1"/>
</dbReference>
<evidence type="ECO:0000313" key="8">
    <source>
        <dbReference type="Proteomes" id="UP000310189"/>
    </source>
</evidence>
<comment type="caution">
    <text evidence="7">The sequence shown here is derived from an EMBL/GenBank/DDBJ whole genome shotgun (WGS) entry which is preliminary data.</text>
</comment>
<dbReference type="PANTHER" id="PTHR46910:SF3">
    <property type="entry name" value="HALOTOLERANCE PROTEIN 9-RELATED"/>
    <property type="match status" value="1"/>
</dbReference>
<dbReference type="GO" id="GO:0006351">
    <property type="term" value="P:DNA-templated transcription"/>
    <property type="evidence" value="ECO:0007669"/>
    <property type="project" value="InterPro"/>
</dbReference>
<organism evidence="7 8">
    <name type="scientific">Wallemia hederae</name>
    <dbReference type="NCBI Taxonomy" id="1540922"/>
    <lineage>
        <taxon>Eukaryota</taxon>
        <taxon>Fungi</taxon>
        <taxon>Dikarya</taxon>
        <taxon>Basidiomycota</taxon>
        <taxon>Wallemiomycotina</taxon>
        <taxon>Wallemiomycetes</taxon>
        <taxon>Wallemiales</taxon>
        <taxon>Wallemiaceae</taxon>
        <taxon>Wallemia</taxon>
    </lineage>
</organism>
<evidence type="ECO:0000256" key="3">
    <source>
        <dbReference type="ARBA" id="ARBA00023125"/>
    </source>
</evidence>
<accession>A0A4T0FQ31</accession>
<dbReference type="CDD" id="cd12148">
    <property type="entry name" value="fungal_TF_MHR"/>
    <property type="match status" value="1"/>
</dbReference>
<dbReference type="GO" id="GO:0008270">
    <property type="term" value="F:zinc ion binding"/>
    <property type="evidence" value="ECO:0007669"/>
    <property type="project" value="InterPro"/>
</dbReference>
<evidence type="ECO:0000313" key="7">
    <source>
        <dbReference type="EMBL" id="TIA90340.1"/>
    </source>
</evidence>
<dbReference type="GO" id="GO:0003700">
    <property type="term" value="F:DNA-binding transcription factor activity"/>
    <property type="evidence" value="ECO:0007669"/>
    <property type="project" value="InterPro"/>
</dbReference>
<dbReference type="GO" id="GO:0003677">
    <property type="term" value="F:DNA binding"/>
    <property type="evidence" value="ECO:0007669"/>
    <property type="project" value="UniProtKB-KW"/>
</dbReference>
<keyword evidence="4" id="KW-0539">Nucleus</keyword>
<dbReference type="InterPro" id="IPR050987">
    <property type="entry name" value="AtrR-like"/>
</dbReference>
<dbReference type="EMBL" id="SPNW01000020">
    <property type="protein sequence ID" value="TIA90340.1"/>
    <property type="molecule type" value="Genomic_DNA"/>
</dbReference>
<evidence type="ECO:0000256" key="2">
    <source>
        <dbReference type="ARBA" id="ARBA00022723"/>
    </source>
</evidence>
<dbReference type="OrthoDB" id="4456959at2759"/>
<dbReference type="PANTHER" id="PTHR46910">
    <property type="entry name" value="TRANSCRIPTION FACTOR PDR1"/>
    <property type="match status" value="1"/>
</dbReference>
<feature type="region of interest" description="Disordered" evidence="5">
    <location>
        <begin position="557"/>
        <end position="613"/>
    </location>
</feature>
<keyword evidence="2" id="KW-0479">Metal-binding</keyword>
<dbReference type="AlphaFoldDB" id="A0A4T0FQ31"/>
<evidence type="ECO:0000256" key="1">
    <source>
        <dbReference type="ARBA" id="ARBA00004123"/>
    </source>
</evidence>
<dbReference type="Pfam" id="PF04082">
    <property type="entry name" value="Fungal_trans"/>
    <property type="match status" value="1"/>
</dbReference>
<dbReference type="InterPro" id="IPR007219">
    <property type="entry name" value="XnlR_reg_dom"/>
</dbReference>
<evidence type="ECO:0000259" key="6">
    <source>
        <dbReference type="SMART" id="SM00906"/>
    </source>
</evidence>
<comment type="subcellular location">
    <subcellularLocation>
        <location evidence="1">Nucleus</location>
    </subcellularLocation>
</comment>
<dbReference type="Proteomes" id="UP000310189">
    <property type="component" value="Unassembled WGS sequence"/>
</dbReference>
<feature type="compositionally biased region" description="Basic residues" evidence="5">
    <location>
        <begin position="594"/>
        <end position="604"/>
    </location>
</feature>
<reference evidence="7 8" key="1">
    <citation type="submission" date="2019-03" db="EMBL/GenBank/DDBJ databases">
        <title>Sequencing 23 genomes of Wallemia ichthyophaga.</title>
        <authorList>
            <person name="Gostincar C."/>
        </authorList>
    </citation>
    <scope>NUCLEOTIDE SEQUENCE [LARGE SCALE GENOMIC DNA]</scope>
    <source>
        <strain evidence="7 8">EXF-5753</strain>
    </source>
</reference>
<dbReference type="GO" id="GO:0005634">
    <property type="term" value="C:nucleus"/>
    <property type="evidence" value="ECO:0007669"/>
    <property type="project" value="UniProtKB-SubCell"/>
</dbReference>